<evidence type="ECO:0000313" key="1">
    <source>
        <dbReference type="EMBL" id="KAK1174737.1"/>
    </source>
</evidence>
<sequence length="134" mass="14620">MSREPEKRRSLEQQLGKHKLVPGKSTRVSTTLSRITEGDASALLDDIGMLASKYIKVEEVAKKVVPKGAPTAQHIANVMETSDHLNKIRATLLNQECIGQFDLATHGMGSGVISIVFELIGDILNQEKQIISKA</sequence>
<dbReference type="Proteomes" id="UP001230051">
    <property type="component" value="Unassembled WGS sequence"/>
</dbReference>
<name>A0AAD8GHK2_ACIOX</name>
<dbReference type="EMBL" id="JAGXEW010000002">
    <property type="protein sequence ID" value="KAK1174737.1"/>
    <property type="molecule type" value="Genomic_DNA"/>
</dbReference>
<keyword evidence="2" id="KW-1185">Reference proteome</keyword>
<accession>A0AAD8GHK2</accession>
<evidence type="ECO:0000313" key="2">
    <source>
        <dbReference type="Proteomes" id="UP001230051"/>
    </source>
</evidence>
<organism evidence="1 2">
    <name type="scientific">Acipenser oxyrinchus oxyrinchus</name>
    <dbReference type="NCBI Taxonomy" id="40147"/>
    <lineage>
        <taxon>Eukaryota</taxon>
        <taxon>Metazoa</taxon>
        <taxon>Chordata</taxon>
        <taxon>Craniata</taxon>
        <taxon>Vertebrata</taxon>
        <taxon>Euteleostomi</taxon>
        <taxon>Actinopterygii</taxon>
        <taxon>Chondrostei</taxon>
        <taxon>Acipenseriformes</taxon>
        <taxon>Acipenseridae</taxon>
        <taxon>Acipenser</taxon>
    </lineage>
</organism>
<comment type="caution">
    <text evidence="1">The sequence shown here is derived from an EMBL/GenBank/DDBJ whole genome shotgun (WGS) entry which is preliminary data.</text>
</comment>
<protein>
    <submittedName>
        <fullName evidence="1">Uncharacterized protein</fullName>
    </submittedName>
</protein>
<dbReference type="AlphaFoldDB" id="A0AAD8GHK2"/>
<proteinExistence type="predicted"/>
<gene>
    <name evidence="1" type="ORF">AOXY_G2306</name>
</gene>
<reference evidence="1" key="1">
    <citation type="submission" date="2022-02" db="EMBL/GenBank/DDBJ databases">
        <title>Atlantic sturgeon de novo genome assembly.</title>
        <authorList>
            <person name="Stock M."/>
            <person name="Klopp C."/>
            <person name="Guiguen Y."/>
            <person name="Cabau C."/>
            <person name="Parinello H."/>
            <person name="Santidrian Yebra-Pimentel E."/>
            <person name="Kuhl H."/>
            <person name="Dirks R.P."/>
            <person name="Guessner J."/>
            <person name="Wuertz S."/>
            <person name="Du K."/>
            <person name="Schartl M."/>
        </authorList>
    </citation>
    <scope>NUCLEOTIDE SEQUENCE</scope>
    <source>
        <strain evidence="1">STURGEONOMICS-FGT-2020</strain>
        <tissue evidence="1">Whole blood</tissue>
    </source>
</reference>